<protein>
    <submittedName>
        <fullName evidence="3">META domain-containing protein</fullName>
    </submittedName>
</protein>
<evidence type="ECO:0000259" key="2">
    <source>
        <dbReference type="Pfam" id="PF03724"/>
    </source>
</evidence>
<dbReference type="Pfam" id="PF03724">
    <property type="entry name" value="META"/>
    <property type="match status" value="1"/>
</dbReference>
<dbReference type="InterPro" id="IPR038670">
    <property type="entry name" value="HslJ-like_sf"/>
</dbReference>
<dbReference type="KEGG" id="mrc:R6Y96_00820"/>
<dbReference type="InterPro" id="IPR053147">
    <property type="entry name" value="Hsp_HslJ-like"/>
</dbReference>
<evidence type="ECO:0000256" key="1">
    <source>
        <dbReference type="SAM" id="MobiDB-lite"/>
    </source>
</evidence>
<dbReference type="RefSeq" id="WP_318621576.1">
    <property type="nucleotide sequence ID" value="NZ_CP137642.1"/>
</dbReference>
<dbReference type="EMBL" id="CP137642">
    <property type="protein sequence ID" value="WOX57830.1"/>
    <property type="molecule type" value="Genomic_DNA"/>
</dbReference>
<name>A0AAX4FVB2_9EURY</name>
<feature type="domain" description="DUF306" evidence="2">
    <location>
        <begin position="55"/>
        <end position="165"/>
    </location>
</feature>
<feature type="region of interest" description="Disordered" evidence="1">
    <location>
        <begin position="35"/>
        <end position="58"/>
    </location>
</feature>
<dbReference type="InterPro" id="IPR005184">
    <property type="entry name" value="DUF306_Meta_HslJ"/>
</dbReference>
<dbReference type="Proteomes" id="UP001305652">
    <property type="component" value="Chromosome"/>
</dbReference>
<evidence type="ECO:0000313" key="4">
    <source>
        <dbReference type="Proteomes" id="UP001305652"/>
    </source>
</evidence>
<reference evidence="3 4" key="1">
    <citation type="submission" date="2023-10" db="EMBL/GenBank/DDBJ databases">
        <title>The complete genome sequence of Methanoculleus receptaculi DSM 18860.</title>
        <authorList>
            <person name="Lai S.-J."/>
            <person name="You Y.-T."/>
            <person name="Chen S.-C."/>
        </authorList>
    </citation>
    <scope>NUCLEOTIDE SEQUENCE [LARGE SCALE GENOMIC DNA]</scope>
    <source>
        <strain evidence="3 4">DSM 18860</strain>
    </source>
</reference>
<feature type="compositionally biased region" description="Polar residues" evidence="1">
    <location>
        <begin position="48"/>
        <end position="58"/>
    </location>
</feature>
<dbReference type="PANTHER" id="PTHR35535">
    <property type="entry name" value="HEAT SHOCK PROTEIN HSLJ"/>
    <property type="match status" value="1"/>
</dbReference>
<accession>A0AAX4FVB2</accession>
<evidence type="ECO:0000313" key="3">
    <source>
        <dbReference type="EMBL" id="WOX57830.1"/>
    </source>
</evidence>
<organism evidence="3 4">
    <name type="scientific">Methanoculleus receptaculi</name>
    <dbReference type="NCBI Taxonomy" id="394967"/>
    <lineage>
        <taxon>Archaea</taxon>
        <taxon>Methanobacteriati</taxon>
        <taxon>Methanobacteriota</taxon>
        <taxon>Stenosarchaea group</taxon>
        <taxon>Methanomicrobia</taxon>
        <taxon>Methanomicrobiales</taxon>
        <taxon>Methanomicrobiaceae</taxon>
        <taxon>Methanoculleus</taxon>
    </lineage>
</organism>
<gene>
    <name evidence="3" type="ORF">R6Y96_00820</name>
</gene>
<dbReference type="AlphaFoldDB" id="A0AAX4FVB2"/>
<keyword evidence="4" id="KW-1185">Reference proteome</keyword>
<sequence>MRKNSRRAVRVALAGLLVFVVCLGVLVFTHSAGARDDTRLPPDGNPSLPANDNQSPLSGRSWHLTSYWTEEGAVPVIEKTDPIIAFTDAGRVSGTSGCNIFFGGYGLSGSRLRIHEIESTKMTSTPEVLDQEKAFFALLMETETYTIDGDCLRLFDASGREILSFTSQTQPLQGKAWYLWSPRNDTGGAVQDPGTDLISLQFLDESQFRGTAAGTDYCGTYEAPGDTIRFGPVEGWAELPEWYSSLLKQAHGYRITGAQLDIRNENGHSIMSFTRMPPSLVSADWYPQQYRAADGSVLLPPEETFEMVYFTPDGNVFGTIRGIQFTAQYDADNSSISFGPVSLLIPESDDPGKASESREMIESIFREARTYLVQNGTLELSSGDGKPLVTMANMPAV</sequence>
<proteinExistence type="predicted"/>
<dbReference type="PANTHER" id="PTHR35535:SF1">
    <property type="entry name" value="HEAT SHOCK PROTEIN HSLJ"/>
    <property type="match status" value="1"/>
</dbReference>
<dbReference type="Gene3D" id="2.40.128.270">
    <property type="match status" value="1"/>
</dbReference>
<dbReference type="GeneID" id="85731655"/>